<dbReference type="InterPro" id="IPR033379">
    <property type="entry name" value="Acid_Pase_AS"/>
</dbReference>
<gene>
    <name evidence="4" type="ORF">Vbra_8924</name>
</gene>
<dbReference type="AlphaFoldDB" id="A0A0G4FBA8"/>
<keyword evidence="2" id="KW-0378">Hydrolase</keyword>
<evidence type="ECO:0000256" key="1">
    <source>
        <dbReference type="ARBA" id="ARBA00005375"/>
    </source>
</evidence>
<organism evidence="4 5">
    <name type="scientific">Vitrella brassicaformis (strain CCMP3155)</name>
    <dbReference type="NCBI Taxonomy" id="1169540"/>
    <lineage>
        <taxon>Eukaryota</taxon>
        <taxon>Sar</taxon>
        <taxon>Alveolata</taxon>
        <taxon>Colpodellida</taxon>
        <taxon>Vitrellaceae</taxon>
        <taxon>Vitrella</taxon>
    </lineage>
</organism>
<dbReference type="SUPFAM" id="SSF53254">
    <property type="entry name" value="Phosphoglycerate mutase-like"/>
    <property type="match status" value="1"/>
</dbReference>
<dbReference type="PANTHER" id="PTHR11567">
    <property type="entry name" value="ACID PHOSPHATASE-RELATED"/>
    <property type="match status" value="1"/>
</dbReference>
<comment type="similarity">
    <text evidence="1">Belongs to the histidine acid phosphatase family.</text>
</comment>
<dbReference type="CDD" id="cd07061">
    <property type="entry name" value="HP_HAP_like"/>
    <property type="match status" value="1"/>
</dbReference>
<dbReference type="InterPro" id="IPR050645">
    <property type="entry name" value="Histidine_acid_phosphatase"/>
</dbReference>
<accession>A0A0G4FBA8</accession>
<evidence type="ECO:0000313" key="4">
    <source>
        <dbReference type="EMBL" id="CEM09920.1"/>
    </source>
</evidence>
<dbReference type="PANTHER" id="PTHR11567:SF110">
    <property type="entry name" value="2-PHOSPHOXYLOSE PHOSPHATASE 1"/>
    <property type="match status" value="1"/>
</dbReference>
<sequence length="513" mass="55255">MLKTKRLLPILLSALVAVFVFARCGVATLRSISSSSAVGDSVAARQLVAVVAVCRHGARSPIDFFANDENTAATWPMGRGFLTPLGVRQMFLLGAALRHRYVDKHQLLSPSYTRQEVFVRSTAKLRTVQSASALMMGMFPAPQRVWQLNEDQASSHAALPPMLVGEERYDGPFDVSSVLDHLGDSALPFMQTAVPVLSLGLSSDHLLLGFEPNTCPPLSKVMDELLNDEEAKAANAKWLQEINEAHTRFDTRPDAFGLGALGDTLACEKADGRQLPVSEDSALYRAAIEAKDFGISHLNGHPTIAQIGATPFYSVLVDILSSKAQTGKMKISDAASPFLGTPELHEDTRFVLLSAHDSTISNLLGFIGLNDGKQPPFASLLAFELWREPSGEFTVSVLYNAAEKPVPGCSSDPCSLEAFQRIVDDKKVPGGYLPYCGKETSSAASGDAGRGIQAAPARRLGQPEETDDMESGDAHDELLQLHDGRRGRVAGMRSLEPWQDLAAEEGSPEMAGI</sequence>
<name>A0A0G4FBA8_VITBC</name>
<dbReference type="GO" id="GO:0016791">
    <property type="term" value="F:phosphatase activity"/>
    <property type="evidence" value="ECO:0007669"/>
    <property type="project" value="TreeGrafter"/>
</dbReference>
<dbReference type="Pfam" id="PF00328">
    <property type="entry name" value="His_Phos_2"/>
    <property type="match status" value="2"/>
</dbReference>
<dbReference type="STRING" id="1169540.A0A0G4FBA8"/>
<dbReference type="PROSITE" id="PS00616">
    <property type="entry name" value="HIS_ACID_PHOSPHAT_1"/>
    <property type="match status" value="1"/>
</dbReference>
<protein>
    <recommendedName>
        <fullName evidence="6">Acid phosphatase</fullName>
    </recommendedName>
</protein>
<dbReference type="OrthoDB" id="299201at2759"/>
<reference evidence="4 5" key="1">
    <citation type="submission" date="2014-11" db="EMBL/GenBank/DDBJ databases">
        <authorList>
            <person name="Zhu J."/>
            <person name="Qi W."/>
            <person name="Song R."/>
        </authorList>
    </citation>
    <scope>NUCLEOTIDE SEQUENCE [LARGE SCALE GENOMIC DNA]</scope>
</reference>
<dbReference type="InterPro" id="IPR000560">
    <property type="entry name" value="His_Pase_clade-2"/>
</dbReference>
<dbReference type="InParanoid" id="A0A0G4FBA8"/>
<dbReference type="VEuPathDB" id="CryptoDB:Vbra_8924"/>
<dbReference type="PhylomeDB" id="A0A0G4FBA8"/>
<dbReference type="Gene3D" id="3.40.50.1240">
    <property type="entry name" value="Phosphoglycerate mutase-like"/>
    <property type="match status" value="1"/>
</dbReference>
<feature type="region of interest" description="Disordered" evidence="3">
    <location>
        <begin position="439"/>
        <end position="476"/>
    </location>
</feature>
<dbReference type="Proteomes" id="UP000041254">
    <property type="component" value="Unassembled WGS sequence"/>
</dbReference>
<keyword evidence="5" id="KW-1185">Reference proteome</keyword>
<evidence type="ECO:0008006" key="6">
    <source>
        <dbReference type="Google" id="ProtNLM"/>
    </source>
</evidence>
<dbReference type="OMA" id="ARNPYYC"/>
<evidence type="ECO:0000256" key="3">
    <source>
        <dbReference type="SAM" id="MobiDB-lite"/>
    </source>
</evidence>
<dbReference type="EMBL" id="CDMY01000397">
    <property type="protein sequence ID" value="CEM09920.1"/>
    <property type="molecule type" value="Genomic_DNA"/>
</dbReference>
<dbReference type="InterPro" id="IPR029033">
    <property type="entry name" value="His_PPase_superfam"/>
</dbReference>
<evidence type="ECO:0000256" key="2">
    <source>
        <dbReference type="ARBA" id="ARBA00022801"/>
    </source>
</evidence>
<evidence type="ECO:0000313" key="5">
    <source>
        <dbReference type="Proteomes" id="UP000041254"/>
    </source>
</evidence>
<proteinExistence type="inferred from homology"/>